<reference evidence="4" key="2">
    <citation type="journal article" date="2005" name="Science">
        <title>Comparative genomics of trypanosomatid parasitic protozoa.</title>
        <authorList>
            <person name="El-Sayed N.M."/>
            <person name="Myler P.J."/>
            <person name="Blandin G."/>
            <person name="Berriman M."/>
            <person name="Crabtree J."/>
            <person name="Aggarwal G."/>
            <person name="Caler E."/>
            <person name="Renauld H."/>
            <person name="Worthey E.A."/>
            <person name="Hertz-Fowler C."/>
            <person name="Ghedin E."/>
            <person name="Peacock C."/>
            <person name="Bartholomeu D.C."/>
            <person name="Haas B.J."/>
            <person name="Tran A.N."/>
            <person name="Wortman J.R."/>
            <person name="Alsmark U.C."/>
            <person name="Angiuoli S."/>
            <person name="Anupama A."/>
            <person name="Badger J."/>
            <person name="Bringaud F."/>
            <person name="Cadag E."/>
            <person name="Carlton J.M."/>
            <person name="Cerqueira G.C."/>
            <person name="Creasy T."/>
            <person name="Delcher A.L."/>
            <person name="Djikeng A."/>
            <person name="Embley T.M."/>
            <person name="Hauser C."/>
            <person name="Ivens A.C."/>
            <person name="Kummerfeld S.K."/>
            <person name="Pereira-Leal J.B."/>
            <person name="Nilsson D."/>
            <person name="Peterson J."/>
            <person name="Salzberg S.L."/>
            <person name="Shallom J."/>
            <person name="Silva J.C."/>
            <person name="Sundaram J."/>
            <person name="Westenberger S."/>
            <person name="White O."/>
            <person name="Melville S.E."/>
            <person name="Donelson J.E."/>
            <person name="Andersson B."/>
            <person name="Stuart K.D."/>
            <person name="Hall N."/>
        </authorList>
    </citation>
    <scope>NUCLEOTIDE SEQUENCE</scope>
    <source>
        <strain evidence="4">927/4 GUTat10.1</strain>
    </source>
</reference>
<feature type="transmembrane region" description="Helical" evidence="1">
    <location>
        <begin position="81"/>
        <end position="101"/>
    </location>
</feature>
<dbReference type="GeneID" id="3659368"/>
<reference evidence="4 5" key="3">
    <citation type="journal article" date="2005" name="Science">
        <title>The genome of the African trypanosome Trypanosoma brucei.</title>
        <authorList>
            <person name="Berriman M."/>
            <person name="Ghedin E."/>
            <person name="Hertz-Fowler C."/>
            <person name="Blandin G."/>
            <person name="Renauld H."/>
            <person name="Bartholomeu D.C."/>
            <person name="Lennard N.J."/>
            <person name="Caler E."/>
            <person name="Hamlin N.E."/>
            <person name="Haas B."/>
            <person name="Bohme U."/>
            <person name="Hannick L."/>
            <person name="Aslett M.A."/>
            <person name="Shallom J."/>
            <person name="Marcello L."/>
            <person name="Hou L."/>
            <person name="Wickstead B."/>
            <person name="Alsmark U.C."/>
            <person name="Arrowsmith C."/>
            <person name="Atkin R.J."/>
            <person name="Barron A.J."/>
            <person name="Bringaud F."/>
            <person name="Brooks K."/>
            <person name="Carrington M."/>
            <person name="Cherevach I."/>
            <person name="Chillingworth T.J."/>
            <person name="Churcher C."/>
            <person name="Clark L.N."/>
            <person name="Corton C.H."/>
            <person name="Cronin A."/>
            <person name="Davies R.M."/>
            <person name="Doggett J."/>
            <person name="Djikeng A."/>
            <person name="Feldblyum T."/>
            <person name="Field M.C."/>
            <person name="Fraser A."/>
            <person name="Goodhead I."/>
            <person name="Hance Z."/>
            <person name="Harper D."/>
            <person name="Harris B.R."/>
            <person name="Hauser H."/>
            <person name="Hostetler J."/>
            <person name="Ivens A."/>
            <person name="Jagels K."/>
            <person name="Johnson D."/>
            <person name="Johnson J."/>
            <person name="Jones K."/>
            <person name="Kerhornou A.X."/>
            <person name="Koo H."/>
            <person name="Larke N."/>
            <person name="Landfear S."/>
            <person name="Larkin C."/>
            <person name="Leech V."/>
            <person name="Line A."/>
            <person name="Lord A."/>
            <person name="Macleod A."/>
            <person name="Mooney P.J."/>
            <person name="Moule S."/>
            <person name="Martin D.M."/>
            <person name="Morgan G.W."/>
            <person name="Mungall K."/>
            <person name="Norbertczak H."/>
            <person name="Ormond D."/>
            <person name="Pai G."/>
            <person name="Peacock C.S."/>
            <person name="Peterson J."/>
            <person name="Quail M.A."/>
            <person name="Rabbinowitsch E."/>
            <person name="Rajandream M.A."/>
            <person name="Reitter C."/>
            <person name="Salzberg S.L."/>
            <person name="Sanders M."/>
            <person name="Schobel S."/>
            <person name="Sharp S."/>
            <person name="Simmonds M."/>
            <person name="Simpson A.J."/>
            <person name="Tallon L."/>
            <person name="Turner C.M."/>
            <person name="Tait A."/>
            <person name="Tivey A.R."/>
            <person name="Van Aken S."/>
            <person name="Walker D."/>
            <person name="Wanless D."/>
            <person name="Wang S."/>
            <person name="White B."/>
            <person name="White O."/>
            <person name="Whitehead S."/>
            <person name="Woodward J."/>
            <person name="Wortman J."/>
            <person name="Adams M.D."/>
            <person name="Embley T.M."/>
            <person name="Gull K."/>
            <person name="Ullu E."/>
            <person name="Barry J.D."/>
            <person name="Fairlamb A.H."/>
            <person name="Opperdoes F."/>
            <person name="Barrell B.G."/>
            <person name="Donelson J.E."/>
            <person name="Hall N."/>
            <person name="Fraser C.M."/>
            <person name="Melville S.E."/>
            <person name="El-Sayed N.M."/>
        </authorList>
    </citation>
    <scope>NUCLEOTIDE SEQUENCE [LARGE SCALE GENOMIC DNA]</scope>
    <source>
        <strain evidence="4 5">927/4 GUTat10.1</strain>
    </source>
</reference>
<evidence type="ECO:0000256" key="1">
    <source>
        <dbReference type="SAM" id="Phobius"/>
    </source>
</evidence>
<organism evidence="3 5">
    <name type="scientific">Trypanosoma brucei brucei (strain 927/4 GUTat10.1)</name>
    <dbReference type="NCBI Taxonomy" id="185431"/>
    <lineage>
        <taxon>Eukaryota</taxon>
        <taxon>Discoba</taxon>
        <taxon>Euglenozoa</taxon>
        <taxon>Kinetoplastea</taxon>
        <taxon>Metakinetoplastina</taxon>
        <taxon>Trypanosomatida</taxon>
        <taxon>Trypanosomatidae</taxon>
        <taxon>Trypanosoma</taxon>
    </lineage>
</organism>
<dbReference type="RefSeq" id="XP_847198.1">
    <property type="nucleotide sequence ID" value="XM_842105.1"/>
</dbReference>
<reference evidence="3" key="4">
    <citation type="submission" date="2005-04" db="EMBL/GenBank/DDBJ databases">
        <title>.</title>
        <authorList>
            <person name="Ghedin E."/>
            <person name="Blandin G."/>
            <person name="Bartholomeu D."/>
            <person name="Caler E."/>
            <person name="Haas B."/>
            <person name="Hannick L."/>
            <person name="Shallom J."/>
            <person name="Hou L."/>
            <person name="Djikeng A."/>
            <person name="Feldblyum T."/>
            <person name="Hostetler J."/>
            <person name="Johnson J."/>
            <person name="Jones K."/>
            <person name="Koo H.L."/>
            <person name="Larkin C."/>
            <person name="Pai G."/>
            <person name="Peterson J."/>
            <person name="Khalak H.G."/>
            <person name="Salzberg S."/>
            <person name="Simpson A.J."/>
            <person name="Tallon L."/>
            <person name="Van Aken S."/>
            <person name="Wanless D."/>
            <person name="White O."/>
            <person name="Wortman J."/>
            <person name="Fraser C.M."/>
            <person name="El-Sayed N.M.A."/>
        </authorList>
    </citation>
    <scope>NUCLEOTIDE SEQUENCE</scope>
    <source>
        <strain evidence="3">GUTat10.1</strain>
    </source>
</reference>
<keyword evidence="2" id="KW-0732">Signal</keyword>
<dbReference type="Proteomes" id="UP000008524">
    <property type="component" value="Chromosome 8"/>
</dbReference>
<dbReference type="KEGG" id="tbr:Tb927.8.3670"/>
<keyword evidence="1" id="KW-0812">Transmembrane</keyword>
<evidence type="ECO:0000313" key="5">
    <source>
        <dbReference type="Proteomes" id="UP000008524"/>
    </source>
</evidence>
<keyword evidence="1" id="KW-0472">Membrane</keyword>
<keyword evidence="1" id="KW-1133">Transmembrane helix</keyword>
<feature type="signal peptide" evidence="2">
    <location>
        <begin position="1"/>
        <end position="19"/>
    </location>
</feature>
<keyword evidence="5" id="KW-1185">Reference proteome</keyword>
<accession>Q580Y7</accession>
<gene>
    <name evidence="4" type="primary">Tb08.10J17.760</name>
    <name evidence="3" type="ORF">Tb927.8.3670</name>
</gene>
<evidence type="ECO:0008006" key="6">
    <source>
        <dbReference type="Google" id="ProtNLM"/>
    </source>
</evidence>
<dbReference type="AlphaFoldDB" id="Q580Y7"/>
<accession>D6XLA2</accession>
<protein>
    <recommendedName>
        <fullName evidence="6">T. brucei spp.-specific protein</fullName>
    </recommendedName>
</protein>
<feature type="chain" id="PRO_5010844191" description="T. brucei spp.-specific protein" evidence="2">
    <location>
        <begin position="20"/>
        <end position="162"/>
    </location>
</feature>
<sequence length="162" mass="18589">MLVLFPVFLLLFRTFSCVSYLPSIFSCFQFPLALRRAPSSSPLSFSPFPPSLTLCPCSHFRQKMHLFVHVCVLKTLCTGPMFLFFFPPPFCLLYFALLSLVREGRCRYHFHTQRQDGEGKGKRNKIASAGNERSRCSCRWCLMLLYYFSAPPSCAVPLAHEN</sequence>
<reference evidence="4" key="5">
    <citation type="submission" date="2005-04" db="EMBL/GenBank/DDBJ databases">
        <title>Sequencing, closure, and annotation of Trypanosoma brucei chromosomes 2 through 8.</title>
        <authorList>
            <person name="Ghedin E."/>
            <person name="Blandin G."/>
            <person name="Bartholomeu D."/>
            <person name="Caler E."/>
            <person name="Haas B."/>
            <person name="Hannick L."/>
            <person name="Shallom J."/>
            <person name="Hou L."/>
            <person name="Djikeng A."/>
            <person name="Feldblyum T."/>
            <person name="Hostetler J."/>
            <person name="Johnson J."/>
            <person name="Jones K."/>
            <person name="Koo H.L."/>
            <person name="Larkin C."/>
            <person name="Pai G."/>
            <person name="Peterson J."/>
            <person name="Khalak H.G."/>
            <person name="Salzberg S."/>
            <person name="Simpson A.J."/>
            <person name="Tallon L."/>
            <person name="Van Aken S."/>
            <person name="Wanless D."/>
            <person name="White O."/>
            <person name="Wortman J."/>
            <person name="Fraser C.M."/>
            <person name="El-Sayed N.M.A."/>
        </authorList>
    </citation>
    <scope>NUCLEOTIDE SEQUENCE</scope>
    <source>
        <strain evidence="4">927/4 GUTat10.1</strain>
    </source>
</reference>
<evidence type="ECO:0000256" key="2">
    <source>
        <dbReference type="SAM" id="SignalP"/>
    </source>
</evidence>
<proteinExistence type="predicted"/>
<dbReference type="PaxDb" id="5691-AAZ13132"/>
<evidence type="ECO:0000313" key="4">
    <source>
        <dbReference type="EMBL" id="AAZ13132.1"/>
    </source>
</evidence>
<evidence type="ECO:0000313" key="3">
    <source>
        <dbReference type="EMBL" id="AAX78966.1"/>
    </source>
</evidence>
<name>Q580Y7_TRYB2</name>
<reference evidence="3" key="1">
    <citation type="submission" date="2002-04" db="EMBL/GenBank/DDBJ databases">
        <authorList>
            <person name="El-Sayed N.M."/>
            <person name="Khalak H."/>
            <person name="Adams M.D."/>
        </authorList>
    </citation>
    <scope>NUCLEOTIDE SEQUENCE</scope>
    <source>
        <strain evidence="3">GUTat10.1</strain>
    </source>
</reference>
<dbReference type="EMBL" id="CP000071">
    <property type="protein sequence ID" value="AAZ13132.1"/>
    <property type="molecule type" value="Genomic_DNA"/>
</dbReference>
<dbReference type="EMBL" id="AC092212">
    <property type="protein sequence ID" value="AAX78966.1"/>
    <property type="molecule type" value="Genomic_DNA"/>
</dbReference>
<dbReference type="InParanoid" id="Q580Y7"/>